<dbReference type="AlphaFoldDB" id="A0A1M6E5F1"/>
<organism evidence="2 3">
    <name type="scientific">Flavobacterium haoranii</name>
    <dbReference type="NCBI Taxonomy" id="683124"/>
    <lineage>
        <taxon>Bacteria</taxon>
        <taxon>Pseudomonadati</taxon>
        <taxon>Bacteroidota</taxon>
        <taxon>Flavobacteriia</taxon>
        <taxon>Flavobacteriales</taxon>
        <taxon>Flavobacteriaceae</taxon>
        <taxon>Flavobacterium</taxon>
    </lineage>
</organism>
<feature type="domain" description="PD-(D/E)XK endonuclease-like" evidence="1">
    <location>
        <begin position="656"/>
        <end position="920"/>
    </location>
</feature>
<dbReference type="SUPFAM" id="SSF52980">
    <property type="entry name" value="Restriction endonuclease-like"/>
    <property type="match status" value="1"/>
</dbReference>
<dbReference type="Proteomes" id="UP000184232">
    <property type="component" value="Unassembled WGS sequence"/>
</dbReference>
<dbReference type="InterPro" id="IPR038726">
    <property type="entry name" value="PDDEXK_AddAB-type"/>
</dbReference>
<dbReference type="STRING" id="683124.SAMN05444337_0851"/>
<dbReference type="Pfam" id="PF12705">
    <property type="entry name" value="PDDEXK_1"/>
    <property type="match status" value="1"/>
</dbReference>
<evidence type="ECO:0000259" key="1">
    <source>
        <dbReference type="Pfam" id="PF12705"/>
    </source>
</evidence>
<evidence type="ECO:0000313" key="2">
    <source>
        <dbReference type="EMBL" id="SHI80736.1"/>
    </source>
</evidence>
<dbReference type="InterPro" id="IPR011604">
    <property type="entry name" value="PDDEXK-like_dom_sf"/>
</dbReference>
<dbReference type="Gene3D" id="3.90.320.10">
    <property type="match status" value="1"/>
</dbReference>
<dbReference type="InterPro" id="IPR011335">
    <property type="entry name" value="Restrct_endonuc-II-like"/>
</dbReference>
<reference evidence="2 3" key="1">
    <citation type="submission" date="2016-11" db="EMBL/GenBank/DDBJ databases">
        <authorList>
            <person name="Jaros S."/>
            <person name="Januszkiewicz K."/>
            <person name="Wedrychowicz H."/>
        </authorList>
    </citation>
    <scope>NUCLEOTIDE SEQUENCE [LARGE SCALE GENOMIC DNA]</scope>
    <source>
        <strain evidence="2 3">DSM 22807</strain>
    </source>
</reference>
<name>A0A1M6E5F1_9FLAO</name>
<dbReference type="OrthoDB" id="9762792at2"/>
<protein>
    <submittedName>
        <fullName evidence="2">PD-(D/E)XK nuclease superfamily protein</fullName>
    </submittedName>
</protein>
<proteinExistence type="predicted"/>
<accession>A0A1M6E5F1</accession>
<dbReference type="EMBL" id="FQZH01000001">
    <property type="protein sequence ID" value="SHI80736.1"/>
    <property type="molecule type" value="Genomic_DNA"/>
</dbReference>
<gene>
    <name evidence="2" type="ORF">SAMN05444337_0851</name>
</gene>
<sequence>MNNTNTFLDQLTASFLKDFNLYKDQLTIVLPNKRAKIFLLDKIKNNASQTIFAPIVISIDELIQNIAQIRAIDSVELLFELYHVYLSLKLDETNQSFNEFTKWGKTLIQDFNEIDRYLIDPNYIFSYLSEIKALERWDLDAENKTKLIDDNFVFWKKLPTYYHNFYKHLRVKRVGYQGLIYRESVSALEKFIEETNRYYVFAGFNALNNAEEIIVQKFLETERAKIIWDIDEYFLLNDHHDVGLFLRRYKKDWKFYKSHPFDYINQEFQNKKNIEIIGTPKSIGQAKIAGKIIEDLINSGSSIEKTAIVLGDENLLLPVLNNLPNIESGLNITMGFSAKSNPIQLLLNNILKLHITALNRSNSSYTFYYRDVLSVLNNVFVEPILNAHEGVKFIKQNNFTFFNYETFISIKEFSHCVESDFFKVLFQPWNDTTILDILNRLKLVLDFVREDLILDVENQRINITFLHSVYKELNKIISYQERYNYINNVDDLQVVFKQIQDLAEVSFEGEPLTGLQIMGVLESRVLDFENVIITSVNEGKFPSGKAQMSFIPYDVKREIGLPTNKEKDAIYSYHFYHLLFRAKNVYLLYNTDSEGIDAGEKSRFLQQLEIETLPQHNLKKTTYNAVLPERAYEKFEILKSDLLLERLKSIATEKGFSPSSLTNFIRDPKQFYLQRVLSINDVDDVEENIAVNTLGTIIHNALEKLYTPLEQSGKVIDISDIDYMISKIDQLVEEEFKIVYKQGNIRKGKNFIAFEVAKRNIYNLLQLEKEAVLNGEEIQILALEKDLSYILKDENLPFEIKIAGKVDRIEKRNNKIRIIDYKTGKVEARSLKLKDFSFLMDEIKNDKIIQLLCYALMLSSNDDFKDYEVEAGIISFKNLGAGFLPFLYNDDSKISESALNEFKITLIDLLNKILNPDIPFLEQIK</sequence>
<dbReference type="SUPFAM" id="SSF52540">
    <property type="entry name" value="P-loop containing nucleoside triphosphate hydrolases"/>
    <property type="match status" value="1"/>
</dbReference>
<evidence type="ECO:0000313" key="3">
    <source>
        <dbReference type="Proteomes" id="UP000184232"/>
    </source>
</evidence>
<dbReference type="RefSeq" id="WP_072782009.1">
    <property type="nucleotide sequence ID" value="NZ_CP045292.1"/>
</dbReference>
<keyword evidence="3" id="KW-1185">Reference proteome</keyword>
<dbReference type="InterPro" id="IPR027417">
    <property type="entry name" value="P-loop_NTPase"/>
</dbReference>